<dbReference type="PANTHER" id="PTHR21047">
    <property type="entry name" value="DTDP-6-DEOXY-D-GLUCOSE-3,5 EPIMERASE"/>
    <property type="match status" value="1"/>
</dbReference>
<dbReference type="InterPro" id="IPR014710">
    <property type="entry name" value="RmlC-like_jellyroll"/>
</dbReference>
<dbReference type="InterPro" id="IPR011051">
    <property type="entry name" value="RmlC_Cupin_sf"/>
</dbReference>
<name>A0A383DXF8_9ZZZZ</name>
<dbReference type="NCBIfam" id="TIGR01221">
    <property type="entry name" value="rmlC"/>
    <property type="match status" value="1"/>
</dbReference>
<protein>
    <recommendedName>
        <fullName evidence="2">dTDP-4-dehydrorhamnose 3,5-epimerase</fullName>
    </recommendedName>
</protein>
<dbReference type="GO" id="GO:0019305">
    <property type="term" value="P:dTDP-rhamnose biosynthetic process"/>
    <property type="evidence" value="ECO:0007669"/>
    <property type="project" value="TreeGrafter"/>
</dbReference>
<dbReference type="GO" id="GO:0008830">
    <property type="term" value="F:dTDP-4-dehydrorhamnose 3,5-epimerase activity"/>
    <property type="evidence" value="ECO:0007669"/>
    <property type="project" value="InterPro"/>
</dbReference>
<dbReference type="SUPFAM" id="SSF51182">
    <property type="entry name" value="RmlC-like cupins"/>
    <property type="match status" value="1"/>
</dbReference>
<sequence>MDFIQQSIPGVILIKPSLHFDGRGFFMETYHIEKYRMGGINCTFVQDNHAKSIKNTLRGLHFQTDEPQDKLVRCIKGKVYDVAVDIRKNSLYKGNWISVELSDENNNQLFIPSGFAHGYYVMSDYAEIVYKCSAIYNPNNDHGIRW</sequence>
<dbReference type="InterPro" id="IPR000888">
    <property type="entry name" value="RmlC-like"/>
</dbReference>
<gene>
    <name evidence="1" type="ORF">METZ01_LOCUS501787</name>
</gene>
<dbReference type="AlphaFoldDB" id="A0A383DXF8"/>
<dbReference type="CDD" id="cd00438">
    <property type="entry name" value="cupin_RmlC"/>
    <property type="match status" value="1"/>
</dbReference>
<dbReference type="PANTHER" id="PTHR21047:SF2">
    <property type="entry name" value="THYMIDINE DIPHOSPHO-4-KETO-RHAMNOSE 3,5-EPIMERASE"/>
    <property type="match status" value="1"/>
</dbReference>
<dbReference type="EMBL" id="UINC01220844">
    <property type="protein sequence ID" value="SVE48933.1"/>
    <property type="molecule type" value="Genomic_DNA"/>
</dbReference>
<evidence type="ECO:0000313" key="1">
    <source>
        <dbReference type="EMBL" id="SVE48933.1"/>
    </source>
</evidence>
<accession>A0A383DXF8</accession>
<dbReference type="Gene3D" id="2.60.120.10">
    <property type="entry name" value="Jelly Rolls"/>
    <property type="match status" value="1"/>
</dbReference>
<dbReference type="Pfam" id="PF00908">
    <property type="entry name" value="dTDP_sugar_isom"/>
    <property type="match status" value="1"/>
</dbReference>
<reference evidence="1" key="1">
    <citation type="submission" date="2018-05" db="EMBL/GenBank/DDBJ databases">
        <authorList>
            <person name="Lanie J.A."/>
            <person name="Ng W.-L."/>
            <person name="Kazmierczak K.M."/>
            <person name="Andrzejewski T.M."/>
            <person name="Davidsen T.M."/>
            <person name="Wayne K.J."/>
            <person name="Tettelin H."/>
            <person name="Glass J.I."/>
            <person name="Rusch D."/>
            <person name="Podicherti R."/>
            <person name="Tsui H.-C.T."/>
            <person name="Winkler M.E."/>
        </authorList>
    </citation>
    <scope>NUCLEOTIDE SEQUENCE</scope>
</reference>
<feature type="non-terminal residue" evidence="1">
    <location>
        <position position="146"/>
    </location>
</feature>
<dbReference type="GO" id="GO:0005829">
    <property type="term" value="C:cytosol"/>
    <property type="evidence" value="ECO:0007669"/>
    <property type="project" value="TreeGrafter"/>
</dbReference>
<organism evidence="1">
    <name type="scientific">marine metagenome</name>
    <dbReference type="NCBI Taxonomy" id="408172"/>
    <lineage>
        <taxon>unclassified sequences</taxon>
        <taxon>metagenomes</taxon>
        <taxon>ecological metagenomes</taxon>
    </lineage>
</organism>
<dbReference type="GO" id="GO:0000271">
    <property type="term" value="P:polysaccharide biosynthetic process"/>
    <property type="evidence" value="ECO:0007669"/>
    <property type="project" value="TreeGrafter"/>
</dbReference>
<proteinExistence type="predicted"/>
<evidence type="ECO:0008006" key="2">
    <source>
        <dbReference type="Google" id="ProtNLM"/>
    </source>
</evidence>